<evidence type="ECO:0000313" key="14">
    <source>
        <dbReference type="Proteomes" id="UP000190657"/>
    </source>
</evidence>
<evidence type="ECO:0000256" key="7">
    <source>
        <dbReference type="ARBA" id="ARBA00022833"/>
    </source>
</evidence>
<keyword evidence="14" id="KW-1185">Reference proteome</keyword>
<evidence type="ECO:0000256" key="3">
    <source>
        <dbReference type="ARBA" id="ARBA00007931"/>
    </source>
</evidence>
<evidence type="ECO:0000256" key="10">
    <source>
        <dbReference type="ARBA" id="ARBA00023136"/>
    </source>
</evidence>
<keyword evidence="4 13" id="KW-0645">Protease</keyword>
<feature type="domain" description="Peptidase M50" evidence="12">
    <location>
        <begin position="14"/>
        <end position="329"/>
    </location>
</feature>
<evidence type="ECO:0000256" key="8">
    <source>
        <dbReference type="ARBA" id="ARBA00022989"/>
    </source>
</evidence>
<dbReference type="InterPro" id="IPR004387">
    <property type="entry name" value="Pept_M50_Zn"/>
</dbReference>
<organism evidence="13 14">
    <name type="scientific">Eubacterium coprostanoligenes</name>
    <dbReference type="NCBI Taxonomy" id="290054"/>
    <lineage>
        <taxon>Bacteria</taxon>
        <taxon>Bacillati</taxon>
        <taxon>Bacillota</taxon>
        <taxon>Clostridia</taxon>
        <taxon>Eubacteriales</taxon>
        <taxon>Eubacteriaceae</taxon>
        <taxon>Eubacterium</taxon>
    </lineage>
</organism>
<dbReference type="GO" id="GO:0016020">
    <property type="term" value="C:membrane"/>
    <property type="evidence" value="ECO:0007669"/>
    <property type="project" value="UniProtKB-SubCell"/>
</dbReference>
<accession>A0A1T4KJP5</accession>
<comment type="subcellular location">
    <subcellularLocation>
        <location evidence="2">Membrane</location>
        <topology evidence="2">Multi-pass membrane protein</topology>
    </subcellularLocation>
</comment>
<feature type="transmembrane region" description="Helical" evidence="11">
    <location>
        <begin position="6"/>
        <end position="25"/>
    </location>
</feature>
<gene>
    <name evidence="13" type="ORF">SAMN02745114_00503</name>
</gene>
<evidence type="ECO:0000256" key="5">
    <source>
        <dbReference type="ARBA" id="ARBA00022692"/>
    </source>
</evidence>
<evidence type="ECO:0000256" key="4">
    <source>
        <dbReference type="ARBA" id="ARBA00022670"/>
    </source>
</evidence>
<dbReference type="Pfam" id="PF02163">
    <property type="entry name" value="Peptidase_M50"/>
    <property type="match status" value="1"/>
</dbReference>
<comment type="similarity">
    <text evidence="3">Belongs to the peptidase M50B family.</text>
</comment>
<evidence type="ECO:0000259" key="12">
    <source>
        <dbReference type="Pfam" id="PF02163"/>
    </source>
</evidence>
<evidence type="ECO:0000256" key="1">
    <source>
        <dbReference type="ARBA" id="ARBA00001947"/>
    </source>
</evidence>
<evidence type="ECO:0000256" key="2">
    <source>
        <dbReference type="ARBA" id="ARBA00004141"/>
    </source>
</evidence>
<feature type="transmembrane region" description="Helical" evidence="11">
    <location>
        <begin position="274"/>
        <end position="296"/>
    </location>
</feature>
<dbReference type="PANTHER" id="PTHR42837:SF2">
    <property type="entry name" value="MEMBRANE METALLOPROTEASE ARASP2, CHLOROPLASTIC-RELATED"/>
    <property type="match status" value="1"/>
</dbReference>
<dbReference type="CDD" id="cd06163">
    <property type="entry name" value="S2P-M50_PDZ_RseP-like"/>
    <property type="match status" value="1"/>
</dbReference>
<protein>
    <submittedName>
        <fullName evidence="13">Regulator of sigma E protease</fullName>
    </submittedName>
</protein>
<feature type="transmembrane region" description="Helical" evidence="11">
    <location>
        <begin position="317"/>
        <end position="336"/>
    </location>
</feature>
<dbReference type="GO" id="GO:0004222">
    <property type="term" value="F:metalloendopeptidase activity"/>
    <property type="evidence" value="ECO:0007669"/>
    <property type="project" value="InterPro"/>
</dbReference>
<keyword evidence="8 11" id="KW-1133">Transmembrane helix</keyword>
<dbReference type="InterPro" id="IPR008915">
    <property type="entry name" value="Peptidase_M50"/>
</dbReference>
<name>A0A1T4KJP5_9FIRM</name>
<feature type="transmembrane region" description="Helical" evidence="11">
    <location>
        <begin position="96"/>
        <end position="118"/>
    </location>
</feature>
<comment type="cofactor">
    <cofactor evidence="1">
        <name>Zn(2+)</name>
        <dbReference type="ChEBI" id="CHEBI:29105"/>
    </cofactor>
</comment>
<reference evidence="13 14" key="1">
    <citation type="submission" date="2017-02" db="EMBL/GenBank/DDBJ databases">
        <authorList>
            <person name="Peterson S.W."/>
        </authorList>
    </citation>
    <scope>NUCLEOTIDE SEQUENCE [LARGE SCALE GENOMIC DNA]</scope>
    <source>
        <strain evidence="13 14">ATCC 51222</strain>
    </source>
</reference>
<dbReference type="OrthoDB" id="9782003at2"/>
<dbReference type="STRING" id="290054.SAMN02745114_00503"/>
<evidence type="ECO:0000313" key="13">
    <source>
        <dbReference type="EMBL" id="SJZ42624.1"/>
    </source>
</evidence>
<keyword evidence="9" id="KW-0482">Metalloprotease</keyword>
<keyword evidence="5 11" id="KW-0812">Transmembrane</keyword>
<keyword evidence="7" id="KW-0862">Zinc</keyword>
<keyword evidence="10 11" id="KW-0472">Membrane</keyword>
<dbReference type="InterPro" id="IPR036034">
    <property type="entry name" value="PDZ_sf"/>
</dbReference>
<evidence type="ECO:0000256" key="9">
    <source>
        <dbReference type="ARBA" id="ARBA00023049"/>
    </source>
</evidence>
<dbReference type="PANTHER" id="PTHR42837">
    <property type="entry name" value="REGULATOR OF SIGMA-E PROTEASE RSEP"/>
    <property type="match status" value="1"/>
</dbReference>
<keyword evidence="6" id="KW-0378">Hydrolase</keyword>
<dbReference type="AlphaFoldDB" id="A0A1T4KJP5"/>
<evidence type="ECO:0000256" key="11">
    <source>
        <dbReference type="SAM" id="Phobius"/>
    </source>
</evidence>
<sequence>MSHIWQTVYPILIAILFFELIILVHEGGHFFAAKMMKVKVNEFSIGMGPKLFQFQKGDTKFTLRLILFGGYCAMEGEDSESDDKNSFANKKVIQRVFVVVAGAVMNLILGVLIILGMVCSQELVGTPVVADFDKDAVSNAYLEQNDRILAIDGMRVYTTTDITTGFSRSADGEVEFLIKRDGKTKTVNAKFNTQKIDGKNYIDMDFYLYGVEKTVPNVLRETGRQFMSFCRMIFLSLHDLITGKYGLSDMSGPVGTVSVVSGAVKMSLTSTFRIMAFLTINIGLFNLFPFPALDGWKLFILLYEGIFKKKLPQKFEWMINAVGLAVLLGLMCLVTFSDITKLF</sequence>
<dbReference type="RefSeq" id="WP_078768007.1">
    <property type="nucleotide sequence ID" value="NZ_FUWW01000004.1"/>
</dbReference>
<dbReference type="EMBL" id="FUWW01000004">
    <property type="protein sequence ID" value="SJZ42624.1"/>
    <property type="molecule type" value="Genomic_DNA"/>
</dbReference>
<proteinExistence type="inferred from homology"/>
<dbReference type="SUPFAM" id="SSF50156">
    <property type="entry name" value="PDZ domain-like"/>
    <property type="match status" value="1"/>
</dbReference>
<evidence type="ECO:0000256" key="6">
    <source>
        <dbReference type="ARBA" id="ARBA00022801"/>
    </source>
</evidence>
<dbReference type="Proteomes" id="UP000190657">
    <property type="component" value="Unassembled WGS sequence"/>
</dbReference>
<dbReference type="Gene3D" id="2.30.42.10">
    <property type="match status" value="1"/>
</dbReference>
<dbReference type="GO" id="GO:0006508">
    <property type="term" value="P:proteolysis"/>
    <property type="evidence" value="ECO:0007669"/>
    <property type="project" value="UniProtKB-KW"/>
</dbReference>